<dbReference type="AlphaFoldDB" id="A0A1H2IFP5"/>
<evidence type="ECO:0000313" key="3">
    <source>
        <dbReference type="Proteomes" id="UP000182977"/>
    </source>
</evidence>
<protein>
    <submittedName>
        <fullName evidence="2">Uncharacterized protein</fullName>
    </submittedName>
</protein>
<keyword evidence="1" id="KW-0812">Transmembrane</keyword>
<proteinExistence type="predicted"/>
<dbReference type="Proteomes" id="UP000182977">
    <property type="component" value="Chromosome I"/>
</dbReference>
<evidence type="ECO:0000256" key="1">
    <source>
        <dbReference type="SAM" id="Phobius"/>
    </source>
</evidence>
<feature type="transmembrane region" description="Helical" evidence="1">
    <location>
        <begin position="12"/>
        <end position="39"/>
    </location>
</feature>
<keyword evidence="3" id="KW-1185">Reference proteome</keyword>
<gene>
    <name evidence="2" type="ORF">SAMN04488563_1683</name>
</gene>
<reference evidence="3" key="1">
    <citation type="submission" date="2016-10" db="EMBL/GenBank/DDBJ databases">
        <authorList>
            <person name="Varghese N."/>
            <person name="Submissions S."/>
        </authorList>
    </citation>
    <scope>NUCLEOTIDE SEQUENCE [LARGE SCALE GENOMIC DNA]</scope>
    <source>
        <strain evidence="3">DSM 45079</strain>
    </source>
</reference>
<name>A0A1H2IFP5_9ACTN</name>
<accession>A0A1H2IFP5</accession>
<keyword evidence="1" id="KW-0472">Membrane</keyword>
<keyword evidence="1" id="KW-1133">Transmembrane helix</keyword>
<evidence type="ECO:0000313" key="2">
    <source>
        <dbReference type="EMBL" id="SDU42970.1"/>
    </source>
</evidence>
<organism evidence="2 3">
    <name type="scientific">Jiangella alkaliphila</name>
    <dbReference type="NCBI Taxonomy" id="419479"/>
    <lineage>
        <taxon>Bacteria</taxon>
        <taxon>Bacillati</taxon>
        <taxon>Actinomycetota</taxon>
        <taxon>Actinomycetes</taxon>
        <taxon>Jiangellales</taxon>
        <taxon>Jiangellaceae</taxon>
        <taxon>Jiangella</taxon>
    </lineage>
</organism>
<dbReference type="STRING" id="419479.SAMN04488563_1683"/>
<dbReference type="RefSeq" id="WP_169790510.1">
    <property type="nucleotide sequence ID" value="NZ_LBMC01000040.1"/>
</dbReference>
<sequence>MYEGALPTTGAGVAVAGGATGLSWVLAIGVALVVIGITATRLTRRSRGRA</sequence>
<dbReference type="EMBL" id="LT629791">
    <property type="protein sequence ID" value="SDU42970.1"/>
    <property type="molecule type" value="Genomic_DNA"/>
</dbReference>